<evidence type="ECO:0000256" key="1">
    <source>
        <dbReference type="SAM" id="MobiDB-lite"/>
    </source>
</evidence>
<keyword evidence="3" id="KW-1185">Reference proteome</keyword>
<name>A0A1G4ASW0_9PEZI</name>
<dbReference type="GeneID" id="34565666"/>
<gene>
    <name evidence="2" type="ORF">CORC01_12536</name>
</gene>
<evidence type="ECO:0000313" key="3">
    <source>
        <dbReference type="Proteomes" id="UP000176998"/>
    </source>
</evidence>
<protein>
    <submittedName>
        <fullName evidence="2">Uncharacterized protein</fullName>
    </submittedName>
</protein>
<organism evidence="2 3">
    <name type="scientific">Colletotrichum orchidophilum</name>
    <dbReference type="NCBI Taxonomy" id="1209926"/>
    <lineage>
        <taxon>Eukaryota</taxon>
        <taxon>Fungi</taxon>
        <taxon>Dikarya</taxon>
        <taxon>Ascomycota</taxon>
        <taxon>Pezizomycotina</taxon>
        <taxon>Sordariomycetes</taxon>
        <taxon>Hypocreomycetidae</taxon>
        <taxon>Glomerellales</taxon>
        <taxon>Glomerellaceae</taxon>
        <taxon>Colletotrichum</taxon>
    </lineage>
</organism>
<dbReference type="AlphaFoldDB" id="A0A1G4ASW0"/>
<sequence length="91" mass="10084">MVDILFPAWRRNCSASPPASEPASKPDPPTYRLSFGFKGTRRSNCSSSRNDTSSPSPTTMDYVARRRIADLNAPDVAAPFQDSRIERPVIK</sequence>
<dbReference type="EMBL" id="MJBS01000156">
    <property type="protein sequence ID" value="OHE92191.1"/>
    <property type="molecule type" value="Genomic_DNA"/>
</dbReference>
<feature type="compositionally biased region" description="Low complexity" evidence="1">
    <location>
        <begin position="14"/>
        <end position="23"/>
    </location>
</feature>
<reference evidence="2 3" key="1">
    <citation type="submission" date="2016-09" db="EMBL/GenBank/DDBJ databases">
        <authorList>
            <person name="Capua I."/>
            <person name="De Benedictis P."/>
            <person name="Joannis T."/>
            <person name="Lombin L.H."/>
            <person name="Cattoli G."/>
        </authorList>
    </citation>
    <scope>NUCLEOTIDE SEQUENCE [LARGE SCALE GENOMIC DNA]</scope>
    <source>
        <strain evidence="2 3">IMI 309357</strain>
    </source>
</reference>
<feature type="region of interest" description="Disordered" evidence="1">
    <location>
        <begin position="12"/>
        <end position="59"/>
    </location>
</feature>
<evidence type="ECO:0000313" key="2">
    <source>
        <dbReference type="EMBL" id="OHE92191.1"/>
    </source>
</evidence>
<proteinExistence type="predicted"/>
<dbReference type="RefSeq" id="XP_022469361.1">
    <property type="nucleotide sequence ID" value="XM_022624156.1"/>
</dbReference>
<feature type="compositionally biased region" description="Low complexity" evidence="1">
    <location>
        <begin position="42"/>
        <end position="59"/>
    </location>
</feature>
<dbReference type="Proteomes" id="UP000176998">
    <property type="component" value="Unassembled WGS sequence"/>
</dbReference>
<accession>A0A1G4ASW0</accession>
<comment type="caution">
    <text evidence="2">The sequence shown here is derived from an EMBL/GenBank/DDBJ whole genome shotgun (WGS) entry which is preliminary data.</text>
</comment>